<keyword evidence="1" id="KW-0472">Membrane</keyword>
<evidence type="ECO:0000313" key="3">
    <source>
        <dbReference type="Proteomes" id="UP000307244"/>
    </source>
</evidence>
<feature type="transmembrane region" description="Helical" evidence="1">
    <location>
        <begin position="86"/>
        <end position="108"/>
    </location>
</feature>
<dbReference type="Proteomes" id="UP000307244">
    <property type="component" value="Unassembled WGS sequence"/>
</dbReference>
<reference evidence="2 3" key="1">
    <citation type="submission" date="2019-04" db="EMBL/GenBank/DDBJ databases">
        <title>Pedobacter sp. RP-3-15 sp. nov., isolated from Arctic soil.</title>
        <authorList>
            <person name="Dahal R.H."/>
            <person name="Kim D.-U."/>
        </authorList>
    </citation>
    <scope>NUCLEOTIDE SEQUENCE [LARGE SCALE GENOMIC DNA]</scope>
    <source>
        <strain evidence="2 3">RP-3-15</strain>
    </source>
</reference>
<feature type="transmembrane region" description="Helical" evidence="1">
    <location>
        <begin position="120"/>
        <end position="141"/>
    </location>
</feature>
<comment type="caution">
    <text evidence="2">The sequence shown here is derived from an EMBL/GenBank/DDBJ whole genome shotgun (WGS) entry which is preliminary data.</text>
</comment>
<evidence type="ECO:0000256" key="1">
    <source>
        <dbReference type="SAM" id="Phobius"/>
    </source>
</evidence>
<feature type="transmembrane region" description="Helical" evidence="1">
    <location>
        <begin position="51"/>
        <end position="74"/>
    </location>
</feature>
<sequence>MQGSKIFRISTKDIKPIFIWLLVFFVTWTFMHGANHFLKLTPEAMGKYYNYKWILIVHITAGGGSLILGIIQFWKKLRSYNWKLHRIIGFLYLLAVLVSSFCAVILAFTTSYKVNLPYAFSLQIWVSVWISSTFFAYYFAVKKKFKLHEEWMTRSYIVTMAFVVSGLTYKIPFVQNLGSYEDIVPSLFWMGWSVPLYLYEIIRSSKNNINNLKSK</sequence>
<keyword evidence="1" id="KW-0812">Transmembrane</keyword>
<feature type="transmembrane region" description="Helical" evidence="1">
    <location>
        <begin position="14"/>
        <end position="31"/>
    </location>
</feature>
<dbReference type="AlphaFoldDB" id="A0A4U1CIE7"/>
<name>A0A4U1CIE7_9SPHI</name>
<keyword evidence="1" id="KW-1133">Transmembrane helix</keyword>
<gene>
    <name evidence="2" type="ORF">FA047_10675</name>
</gene>
<proteinExistence type="predicted"/>
<dbReference type="EMBL" id="SWBQ01000003">
    <property type="protein sequence ID" value="TKC05806.1"/>
    <property type="molecule type" value="Genomic_DNA"/>
</dbReference>
<dbReference type="InterPro" id="IPR018750">
    <property type="entry name" value="DUF2306_membrane"/>
</dbReference>
<feature type="transmembrane region" description="Helical" evidence="1">
    <location>
        <begin position="153"/>
        <end position="171"/>
    </location>
</feature>
<evidence type="ECO:0000313" key="2">
    <source>
        <dbReference type="EMBL" id="TKC05806.1"/>
    </source>
</evidence>
<dbReference type="OrthoDB" id="6385003at2"/>
<keyword evidence="3" id="KW-1185">Reference proteome</keyword>
<protein>
    <submittedName>
        <fullName evidence="2">DUF2306 domain-containing protein</fullName>
    </submittedName>
</protein>
<organism evidence="2 3">
    <name type="scientific">Pedobacter frigoris</name>
    <dbReference type="NCBI Taxonomy" id="2571272"/>
    <lineage>
        <taxon>Bacteria</taxon>
        <taxon>Pseudomonadati</taxon>
        <taxon>Bacteroidota</taxon>
        <taxon>Sphingobacteriia</taxon>
        <taxon>Sphingobacteriales</taxon>
        <taxon>Sphingobacteriaceae</taxon>
        <taxon>Pedobacter</taxon>
    </lineage>
</organism>
<accession>A0A4U1CIE7</accession>
<dbReference type="Pfam" id="PF10067">
    <property type="entry name" value="DUF2306"/>
    <property type="match status" value="1"/>
</dbReference>
<feature type="transmembrane region" description="Helical" evidence="1">
    <location>
        <begin position="183"/>
        <end position="202"/>
    </location>
</feature>